<protein>
    <submittedName>
        <fullName evidence="3">DUF58 domain-containing protein</fullName>
    </submittedName>
</protein>
<comment type="caution">
    <text evidence="3">The sequence shown here is derived from an EMBL/GenBank/DDBJ whole genome shotgun (WGS) entry which is preliminary data.</text>
</comment>
<organism evidence="3 4">
    <name type="scientific">Oceaniferula marina</name>
    <dbReference type="NCBI Taxonomy" id="2748318"/>
    <lineage>
        <taxon>Bacteria</taxon>
        <taxon>Pseudomonadati</taxon>
        <taxon>Verrucomicrobiota</taxon>
        <taxon>Verrucomicrobiia</taxon>
        <taxon>Verrucomicrobiales</taxon>
        <taxon>Verrucomicrobiaceae</taxon>
        <taxon>Oceaniferula</taxon>
    </lineage>
</organism>
<dbReference type="PANTHER" id="PTHR33608">
    <property type="entry name" value="BLL2464 PROTEIN"/>
    <property type="match status" value="1"/>
</dbReference>
<proteinExistence type="predicted"/>
<sequence>MKSVWIWGGVVLLVFLLVDLLACLFLKRPRVERDLPGRFASGIEQSVPLTLRNPGSLALRLCCYDGIPSDASSRELPWSGKVPAKGFTKLEYPVTIKERGAKEFEPAHIRFCSPLFLWTRKCRAGVMQETRVYPNYEPVLRYALLAMANRAEQMGIVKKNRAGMSREFHQLRDYQLGDMLSQIDWKATSKRLSLISRDYQEQRDQTVILAVDCGRRMRAHDGGVPQFDHCLNAMLLLAYTALRQGDHVGVMAVGGGERWLAPVKGIQSMTTILNHLYDYETSTAPSDFSEAAERLLTLQRRRALVIMLSNVRGEDSHQLVEPLRMVRQRHVTILANLREASVVRRMQQKASTLDEALEVGGTAIYLEERERMLGELRAHGIYTVDSQAKELPVVLANAYLGAREMV</sequence>
<evidence type="ECO:0000256" key="1">
    <source>
        <dbReference type="SAM" id="Phobius"/>
    </source>
</evidence>
<feature type="domain" description="DUF58" evidence="2">
    <location>
        <begin position="171"/>
        <end position="341"/>
    </location>
</feature>
<evidence type="ECO:0000313" key="3">
    <source>
        <dbReference type="EMBL" id="NWK53990.1"/>
    </source>
</evidence>
<gene>
    <name evidence="3" type="ORF">HW115_00075</name>
</gene>
<dbReference type="InterPro" id="IPR002881">
    <property type="entry name" value="DUF58"/>
</dbReference>
<keyword evidence="4" id="KW-1185">Reference proteome</keyword>
<dbReference type="Proteomes" id="UP000557872">
    <property type="component" value="Unassembled WGS sequence"/>
</dbReference>
<dbReference type="EMBL" id="JACBAZ010000001">
    <property type="protein sequence ID" value="NWK53990.1"/>
    <property type="molecule type" value="Genomic_DNA"/>
</dbReference>
<feature type="transmembrane region" description="Helical" evidence="1">
    <location>
        <begin position="6"/>
        <end position="26"/>
    </location>
</feature>
<keyword evidence="1" id="KW-0472">Membrane</keyword>
<accession>A0A851GHB5</accession>
<evidence type="ECO:0000259" key="2">
    <source>
        <dbReference type="Pfam" id="PF01882"/>
    </source>
</evidence>
<reference evidence="3 4" key="1">
    <citation type="submission" date="2020-07" db="EMBL/GenBank/DDBJ databases">
        <title>Roseicoccus Jingziensis gen. nov., sp. nov., isolated from coastal seawater.</title>
        <authorList>
            <person name="Feng X."/>
        </authorList>
    </citation>
    <scope>NUCLEOTIDE SEQUENCE [LARGE SCALE GENOMIC DNA]</scope>
    <source>
        <strain evidence="3 4">N1E253</strain>
    </source>
</reference>
<dbReference type="PANTHER" id="PTHR33608:SF3">
    <property type="entry name" value="SLR2013 PROTEIN"/>
    <property type="match status" value="1"/>
</dbReference>
<evidence type="ECO:0000313" key="4">
    <source>
        <dbReference type="Proteomes" id="UP000557872"/>
    </source>
</evidence>
<dbReference type="Pfam" id="PF01882">
    <property type="entry name" value="DUF58"/>
    <property type="match status" value="1"/>
</dbReference>
<keyword evidence="1" id="KW-1133">Transmembrane helix</keyword>
<dbReference type="InterPro" id="IPR036465">
    <property type="entry name" value="vWFA_dom_sf"/>
</dbReference>
<keyword evidence="1" id="KW-0812">Transmembrane</keyword>
<dbReference type="RefSeq" id="WP_178930540.1">
    <property type="nucleotide sequence ID" value="NZ_JACBAZ010000001.1"/>
</dbReference>
<name>A0A851GHB5_9BACT</name>
<dbReference type="SUPFAM" id="SSF53300">
    <property type="entry name" value="vWA-like"/>
    <property type="match status" value="1"/>
</dbReference>
<dbReference type="AlphaFoldDB" id="A0A851GHB5"/>